<dbReference type="EMBL" id="OZ034821">
    <property type="protein sequence ID" value="CAL1405515.1"/>
    <property type="molecule type" value="Genomic_DNA"/>
</dbReference>
<accession>A0AAV2G7G7</accession>
<protein>
    <recommendedName>
        <fullName evidence="4">Secreted protein</fullName>
    </recommendedName>
</protein>
<reference evidence="2 3" key="1">
    <citation type="submission" date="2024-04" db="EMBL/GenBank/DDBJ databases">
        <authorList>
            <person name="Fracassetti M."/>
        </authorList>
    </citation>
    <scope>NUCLEOTIDE SEQUENCE [LARGE SCALE GENOMIC DNA]</scope>
</reference>
<dbReference type="AlphaFoldDB" id="A0AAV2G7G7"/>
<dbReference type="Proteomes" id="UP001497516">
    <property type="component" value="Chromosome 8"/>
</dbReference>
<keyword evidence="1" id="KW-0732">Signal</keyword>
<feature type="chain" id="PRO_5043830704" description="Secreted protein" evidence="1">
    <location>
        <begin position="21"/>
        <end position="80"/>
    </location>
</feature>
<evidence type="ECO:0000313" key="3">
    <source>
        <dbReference type="Proteomes" id="UP001497516"/>
    </source>
</evidence>
<keyword evidence="3" id="KW-1185">Reference proteome</keyword>
<gene>
    <name evidence="2" type="ORF">LTRI10_LOCUS45298</name>
</gene>
<evidence type="ECO:0008006" key="4">
    <source>
        <dbReference type="Google" id="ProtNLM"/>
    </source>
</evidence>
<evidence type="ECO:0000256" key="1">
    <source>
        <dbReference type="SAM" id="SignalP"/>
    </source>
</evidence>
<sequence>MTAPMLAAPRVVLVIHLSLGTSVNIARRPVTQRTGAMNSLAIRIVLHRRAIAVIVRKGAIGARALLMLLKSVLKRAQFLG</sequence>
<proteinExistence type="predicted"/>
<feature type="signal peptide" evidence="1">
    <location>
        <begin position="1"/>
        <end position="20"/>
    </location>
</feature>
<evidence type="ECO:0000313" key="2">
    <source>
        <dbReference type="EMBL" id="CAL1405515.1"/>
    </source>
</evidence>
<organism evidence="2 3">
    <name type="scientific">Linum trigynum</name>
    <dbReference type="NCBI Taxonomy" id="586398"/>
    <lineage>
        <taxon>Eukaryota</taxon>
        <taxon>Viridiplantae</taxon>
        <taxon>Streptophyta</taxon>
        <taxon>Embryophyta</taxon>
        <taxon>Tracheophyta</taxon>
        <taxon>Spermatophyta</taxon>
        <taxon>Magnoliopsida</taxon>
        <taxon>eudicotyledons</taxon>
        <taxon>Gunneridae</taxon>
        <taxon>Pentapetalae</taxon>
        <taxon>rosids</taxon>
        <taxon>fabids</taxon>
        <taxon>Malpighiales</taxon>
        <taxon>Linaceae</taxon>
        <taxon>Linum</taxon>
    </lineage>
</organism>
<name>A0AAV2G7G7_9ROSI</name>